<organism evidence="1 2">
    <name type="scientific">Dactylosporangium fulvum</name>
    <dbReference type="NCBI Taxonomy" id="53359"/>
    <lineage>
        <taxon>Bacteria</taxon>
        <taxon>Bacillati</taxon>
        <taxon>Actinomycetota</taxon>
        <taxon>Actinomycetes</taxon>
        <taxon>Micromonosporales</taxon>
        <taxon>Micromonosporaceae</taxon>
        <taxon>Dactylosporangium</taxon>
    </lineage>
</organism>
<evidence type="ECO:0000313" key="1">
    <source>
        <dbReference type="EMBL" id="UWP83139.1"/>
    </source>
</evidence>
<dbReference type="Proteomes" id="UP001059617">
    <property type="component" value="Chromosome"/>
</dbReference>
<accession>A0ABY5W113</accession>
<keyword evidence="2" id="KW-1185">Reference proteome</keyword>
<sequence>MQDDFVAGAACRGIYFAGKKMRDPEEVITKAEMAAGSRNNALAAVGKRLLEQTKAAQAAKGTADEQRTVDAMVATVREVLKLCAEAGLVSEEPLL</sequence>
<protein>
    <submittedName>
        <fullName evidence="1">Uncharacterized protein</fullName>
    </submittedName>
</protein>
<evidence type="ECO:0000313" key="2">
    <source>
        <dbReference type="Proteomes" id="UP001059617"/>
    </source>
</evidence>
<reference evidence="1" key="2">
    <citation type="submission" date="2022-09" db="EMBL/GenBank/DDBJ databases">
        <title>Biosynthetic gene clusters of Dactylosporangioum fulvum.</title>
        <authorList>
            <person name="Caradec T."/>
        </authorList>
    </citation>
    <scope>NUCLEOTIDE SEQUENCE</scope>
    <source>
        <strain evidence="1">NRRL B-16292</strain>
    </source>
</reference>
<gene>
    <name evidence="1" type="ORF">Dfulv_02185</name>
</gene>
<dbReference type="EMBL" id="CP073720">
    <property type="protein sequence ID" value="UWP83139.1"/>
    <property type="molecule type" value="Genomic_DNA"/>
</dbReference>
<proteinExistence type="predicted"/>
<dbReference type="RefSeq" id="WP_259860919.1">
    <property type="nucleotide sequence ID" value="NZ_BAAAST010000024.1"/>
</dbReference>
<reference evidence="1" key="1">
    <citation type="submission" date="2021-04" db="EMBL/GenBank/DDBJ databases">
        <authorList>
            <person name="Hartkoorn R.C."/>
            <person name="Beaudoing E."/>
            <person name="Hot D."/>
        </authorList>
    </citation>
    <scope>NUCLEOTIDE SEQUENCE</scope>
    <source>
        <strain evidence="1">NRRL B-16292</strain>
    </source>
</reference>
<name>A0ABY5W113_9ACTN</name>